<sequence length="461" mass="51385">MATQTDALRQKSSLPSPHSTKNEDCYVPWPSAGWHSNRGPVPSAQEEDLEESDYNNSQDWYSIHHTEHSGMGSITYSTNESIETHPTSSYSSYRSNLSASPPVTGRKSSIYRPVPPLVPSMNVVSSNVSPGLPGQRKPHYTPASIGSPNLYGSSPRTSNLNVGNGSISFPSQLPNQLQLKYNDLTPISENQASSLPSSFTTAAATTLAPPPMNRTSSGTIFKSNEKRLFNTPNLPQIPFHQNSPDAPPPGDTKTEYGTGPQTIFGHSGSPYQRHEYDEGVHPMYIALPGLASGHPTPFTSGAGPNTYFTPHAHHIDGVPTGHPQGLLTEAFGEPNIHYRKREYSVIDTYPQWSSPDGLPIQKPPKRRKSSATQPWQLSEDDRYLMKLKDEDQLPWKEIVNRFKEDGRGTHRVPALQMRLKRIKERIRQWTPEDVNHHHQFFLPNSRCYPVRQPQMLIRATS</sequence>
<gene>
    <name evidence="2" type="ORF">TWF694_007174</name>
</gene>
<evidence type="ECO:0000313" key="2">
    <source>
        <dbReference type="EMBL" id="KAK6541361.1"/>
    </source>
</evidence>
<dbReference type="EMBL" id="JAVHJO010000003">
    <property type="protein sequence ID" value="KAK6541361.1"/>
    <property type="molecule type" value="Genomic_DNA"/>
</dbReference>
<feature type="region of interest" description="Disordered" evidence="1">
    <location>
        <begin position="354"/>
        <end position="375"/>
    </location>
</feature>
<organism evidence="2 3">
    <name type="scientific">Orbilia ellipsospora</name>
    <dbReference type="NCBI Taxonomy" id="2528407"/>
    <lineage>
        <taxon>Eukaryota</taxon>
        <taxon>Fungi</taxon>
        <taxon>Dikarya</taxon>
        <taxon>Ascomycota</taxon>
        <taxon>Pezizomycotina</taxon>
        <taxon>Orbiliomycetes</taxon>
        <taxon>Orbiliales</taxon>
        <taxon>Orbiliaceae</taxon>
        <taxon>Orbilia</taxon>
    </lineage>
</organism>
<feature type="region of interest" description="Disordered" evidence="1">
    <location>
        <begin position="128"/>
        <end position="167"/>
    </location>
</feature>
<feature type="compositionally biased region" description="Low complexity" evidence="1">
    <location>
        <begin position="88"/>
        <end position="100"/>
    </location>
</feature>
<feature type="compositionally biased region" description="Polar residues" evidence="1">
    <location>
        <begin position="230"/>
        <end position="244"/>
    </location>
</feature>
<keyword evidence="3" id="KW-1185">Reference proteome</keyword>
<evidence type="ECO:0008006" key="4">
    <source>
        <dbReference type="Google" id="ProtNLM"/>
    </source>
</evidence>
<feature type="compositionally biased region" description="Polar residues" evidence="1">
    <location>
        <begin position="1"/>
        <end position="19"/>
    </location>
</feature>
<evidence type="ECO:0000256" key="1">
    <source>
        <dbReference type="SAM" id="MobiDB-lite"/>
    </source>
</evidence>
<name>A0AAV9XIE7_9PEZI</name>
<comment type="caution">
    <text evidence="2">The sequence shown here is derived from an EMBL/GenBank/DDBJ whole genome shotgun (WGS) entry which is preliminary data.</text>
</comment>
<dbReference type="Proteomes" id="UP001365542">
    <property type="component" value="Unassembled WGS sequence"/>
</dbReference>
<protein>
    <recommendedName>
        <fullName evidence="4">Myb-like domain-containing protein</fullName>
    </recommendedName>
</protein>
<proteinExistence type="predicted"/>
<feature type="compositionally biased region" description="Polar residues" evidence="1">
    <location>
        <begin position="144"/>
        <end position="167"/>
    </location>
</feature>
<accession>A0AAV9XIE7</accession>
<feature type="region of interest" description="Disordered" evidence="1">
    <location>
        <begin position="230"/>
        <end position="256"/>
    </location>
</feature>
<feature type="region of interest" description="Disordered" evidence="1">
    <location>
        <begin position="80"/>
        <end position="108"/>
    </location>
</feature>
<evidence type="ECO:0000313" key="3">
    <source>
        <dbReference type="Proteomes" id="UP001365542"/>
    </source>
</evidence>
<feature type="region of interest" description="Disordered" evidence="1">
    <location>
        <begin position="1"/>
        <end position="55"/>
    </location>
</feature>
<dbReference type="AlphaFoldDB" id="A0AAV9XIE7"/>
<reference evidence="2 3" key="1">
    <citation type="submission" date="2019-10" db="EMBL/GenBank/DDBJ databases">
        <authorList>
            <person name="Palmer J.M."/>
        </authorList>
    </citation>
    <scope>NUCLEOTIDE SEQUENCE [LARGE SCALE GENOMIC DNA]</scope>
    <source>
        <strain evidence="2 3">TWF694</strain>
    </source>
</reference>